<feature type="transmembrane region" description="Helical" evidence="8">
    <location>
        <begin position="376"/>
        <end position="395"/>
    </location>
</feature>
<dbReference type="EMBL" id="CP109535">
    <property type="protein sequence ID" value="WTY94020.1"/>
    <property type="molecule type" value="Genomic_DNA"/>
</dbReference>
<evidence type="ECO:0000313" key="10">
    <source>
        <dbReference type="EMBL" id="WTY94020.1"/>
    </source>
</evidence>
<dbReference type="Gene3D" id="1.20.1250.20">
    <property type="entry name" value="MFS general substrate transporter like domains"/>
    <property type="match status" value="1"/>
</dbReference>
<feature type="transmembrane region" description="Helical" evidence="8">
    <location>
        <begin position="148"/>
        <end position="166"/>
    </location>
</feature>
<dbReference type="InterPro" id="IPR005829">
    <property type="entry name" value="Sugar_transporter_CS"/>
</dbReference>
<name>A0AAU3GNE3_9ACTN</name>
<keyword evidence="7" id="KW-0046">Antibiotic resistance</keyword>
<gene>
    <name evidence="10" type="ORF">OG626_03490</name>
</gene>
<sequence>MALTPTLDTARPADQSHRSRWWVLTVIALAQLMVMLDATVVNIALPSAQTDLGFADSSRQWVITAYALAFGSLLLLGGRISDMFGRRAAMMTGLIGFAAASALGGAAHTFGYLIAARVLQGAFAALLAPAARSLLVTTFTEPAERAKAFGVFGAVAGAGGAIGLLLGGVLTQQLDWRWTMYINVGFAVVALAGALTLLRPGVRDRSVRLDVPGTLLVSSGLFGIVYGLGNADAHSWTAPETWLPLTAGVVLLAVFARWQTRARQPLLPLRIIVDRTRGASYLTMMVIGAGTFGVFLFLTYYLQQTLGYSPIRTGLAFLPMVVVMMIISVVTTTVLMPRVGPRPLVPLGLALSSASLIWMTTLGLHSTYSADVLPPLLLAGLGTGLAIAPAISLPTHGVSERDAGVASAAVNVMQQIGGSVGTALFNTMATTAVSAYLTDHPGPTPQVLAEAGVHGYTTAYWWAAAVFALGALATLVLYRSGQVRGKALSG</sequence>
<feature type="transmembrane region" description="Helical" evidence="8">
    <location>
        <begin position="57"/>
        <end position="76"/>
    </location>
</feature>
<dbReference type="PROSITE" id="PS50850">
    <property type="entry name" value="MFS"/>
    <property type="match status" value="1"/>
</dbReference>
<dbReference type="InterPro" id="IPR036259">
    <property type="entry name" value="MFS_trans_sf"/>
</dbReference>
<feature type="transmembrane region" description="Helical" evidence="8">
    <location>
        <begin position="314"/>
        <end position="337"/>
    </location>
</feature>
<protein>
    <submittedName>
        <fullName evidence="10">MFS transporter</fullName>
    </submittedName>
</protein>
<feature type="transmembrane region" description="Helical" evidence="8">
    <location>
        <begin position="21"/>
        <end position="45"/>
    </location>
</feature>
<keyword evidence="2" id="KW-0813">Transport</keyword>
<dbReference type="InterPro" id="IPR011701">
    <property type="entry name" value="MFS"/>
</dbReference>
<feature type="transmembrane region" description="Helical" evidence="8">
    <location>
        <begin position="209"/>
        <end position="229"/>
    </location>
</feature>
<evidence type="ECO:0000256" key="6">
    <source>
        <dbReference type="ARBA" id="ARBA00023136"/>
    </source>
</evidence>
<dbReference type="Pfam" id="PF07690">
    <property type="entry name" value="MFS_1"/>
    <property type="match status" value="1"/>
</dbReference>
<feature type="transmembrane region" description="Helical" evidence="8">
    <location>
        <begin position="344"/>
        <end position="364"/>
    </location>
</feature>
<keyword evidence="5 8" id="KW-1133">Transmembrane helix</keyword>
<comment type="subcellular location">
    <subcellularLocation>
        <location evidence="1">Cell membrane</location>
        <topology evidence="1">Multi-pass membrane protein</topology>
    </subcellularLocation>
</comment>
<dbReference type="PANTHER" id="PTHR42718">
    <property type="entry name" value="MAJOR FACILITATOR SUPERFAMILY MULTIDRUG TRANSPORTER MFSC"/>
    <property type="match status" value="1"/>
</dbReference>
<dbReference type="SUPFAM" id="SSF103473">
    <property type="entry name" value="MFS general substrate transporter"/>
    <property type="match status" value="1"/>
</dbReference>
<reference evidence="10" key="1">
    <citation type="submission" date="2022-10" db="EMBL/GenBank/DDBJ databases">
        <title>The complete genomes of actinobacterial strains from the NBC collection.</title>
        <authorList>
            <person name="Joergensen T.S."/>
            <person name="Alvarez Arevalo M."/>
            <person name="Sterndorff E.B."/>
            <person name="Faurdal D."/>
            <person name="Vuksanovic O."/>
            <person name="Mourched A.-S."/>
            <person name="Charusanti P."/>
            <person name="Shaw S."/>
            <person name="Blin K."/>
            <person name="Weber T."/>
        </authorList>
    </citation>
    <scope>NUCLEOTIDE SEQUENCE</scope>
    <source>
        <strain evidence="10">NBC_01401</strain>
    </source>
</reference>
<dbReference type="NCBIfam" id="TIGR00711">
    <property type="entry name" value="efflux_EmrB"/>
    <property type="match status" value="1"/>
</dbReference>
<proteinExistence type="predicted"/>
<dbReference type="GO" id="GO:0046677">
    <property type="term" value="P:response to antibiotic"/>
    <property type="evidence" value="ECO:0007669"/>
    <property type="project" value="UniProtKB-KW"/>
</dbReference>
<dbReference type="PANTHER" id="PTHR42718:SF46">
    <property type="entry name" value="BLR6921 PROTEIN"/>
    <property type="match status" value="1"/>
</dbReference>
<evidence type="ECO:0000256" key="5">
    <source>
        <dbReference type="ARBA" id="ARBA00022989"/>
    </source>
</evidence>
<feature type="transmembrane region" description="Helical" evidence="8">
    <location>
        <begin position="416"/>
        <end position="438"/>
    </location>
</feature>
<feature type="transmembrane region" description="Helical" evidence="8">
    <location>
        <begin position="178"/>
        <end position="197"/>
    </location>
</feature>
<evidence type="ECO:0000256" key="7">
    <source>
        <dbReference type="ARBA" id="ARBA00023251"/>
    </source>
</evidence>
<feature type="transmembrane region" description="Helical" evidence="8">
    <location>
        <begin position="88"/>
        <end position="108"/>
    </location>
</feature>
<accession>A0AAU3GNE3</accession>
<feature type="transmembrane region" description="Helical" evidence="8">
    <location>
        <begin position="458"/>
        <end position="478"/>
    </location>
</feature>
<keyword evidence="4 8" id="KW-0812">Transmembrane</keyword>
<feature type="transmembrane region" description="Helical" evidence="8">
    <location>
        <begin position="279"/>
        <end position="302"/>
    </location>
</feature>
<feature type="domain" description="Major facilitator superfamily (MFS) profile" evidence="9">
    <location>
        <begin position="23"/>
        <end position="482"/>
    </location>
</feature>
<dbReference type="GO" id="GO:0022857">
    <property type="term" value="F:transmembrane transporter activity"/>
    <property type="evidence" value="ECO:0007669"/>
    <property type="project" value="InterPro"/>
</dbReference>
<evidence type="ECO:0000256" key="1">
    <source>
        <dbReference type="ARBA" id="ARBA00004651"/>
    </source>
</evidence>
<keyword evidence="6 8" id="KW-0472">Membrane</keyword>
<evidence type="ECO:0000256" key="4">
    <source>
        <dbReference type="ARBA" id="ARBA00022692"/>
    </source>
</evidence>
<feature type="transmembrane region" description="Helical" evidence="8">
    <location>
        <begin position="114"/>
        <end position="136"/>
    </location>
</feature>
<keyword evidence="3" id="KW-1003">Cell membrane</keyword>
<evidence type="ECO:0000256" key="8">
    <source>
        <dbReference type="SAM" id="Phobius"/>
    </source>
</evidence>
<dbReference type="GO" id="GO:0005886">
    <property type="term" value="C:plasma membrane"/>
    <property type="evidence" value="ECO:0007669"/>
    <property type="project" value="UniProtKB-SubCell"/>
</dbReference>
<dbReference type="InterPro" id="IPR020846">
    <property type="entry name" value="MFS_dom"/>
</dbReference>
<dbReference type="CDD" id="cd17321">
    <property type="entry name" value="MFS_MMR_MDR_like"/>
    <property type="match status" value="1"/>
</dbReference>
<dbReference type="PROSITE" id="PS00216">
    <property type="entry name" value="SUGAR_TRANSPORT_1"/>
    <property type="match status" value="1"/>
</dbReference>
<evidence type="ECO:0000256" key="2">
    <source>
        <dbReference type="ARBA" id="ARBA00022448"/>
    </source>
</evidence>
<dbReference type="AlphaFoldDB" id="A0AAU3GNE3"/>
<dbReference type="Gene3D" id="1.20.1720.10">
    <property type="entry name" value="Multidrug resistance protein D"/>
    <property type="match status" value="1"/>
</dbReference>
<evidence type="ECO:0000256" key="3">
    <source>
        <dbReference type="ARBA" id="ARBA00022475"/>
    </source>
</evidence>
<organism evidence="10">
    <name type="scientific">Streptomyces sp. NBC_01401</name>
    <dbReference type="NCBI Taxonomy" id="2903854"/>
    <lineage>
        <taxon>Bacteria</taxon>
        <taxon>Bacillati</taxon>
        <taxon>Actinomycetota</taxon>
        <taxon>Actinomycetes</taxon>
        <taxon>Kitasatosporales</taxon>
        <taxon>Streptomycetaceae</taxon>
        <taxon>Streptomyces</taxon>
    </lineage>
</organism>
<feature type="transmembrane region" description="Helical" evidence="8">
    <location>
        <begin position="241"/>
        <end position="258"/>
    </location>
</feature>
<dbReference type="InterPro" id="IPR004638">
    <property type="entry name" value="EmrB-like"/>
</dbReference>
<evidence type="ECO:0000259" key="9">
    <source>
        <dbReference type="PROSITE" id="PS50850"/>
    </source>
</evidence>